<evidence type="ECO:0008006" key="3">
    <source>
        <dbReference type="Google" id="ProtNLM"/>
    </source>
</evidence>
<proteinExistence type="predicted"/>
<sequence>MSSLTAPLEGSNGMSIEPLLLYRVADGAASFATWKMETGHEAVALFSSRENAAAYRSELGIRSSEWNELQPKSDALLSILRASVESGILYAVLDPLAGSARTLFDLPRILASQPSN</sequence>
<dbReference type="AlphaFoldDB" id="D2QWN4"/>
<keyword evidence="2" id="KW-1185">Reference proteome</keyword>
<dbReference type="HOGENOM" id="CLU_2094576_0_0_0"/>
<accession>D2QWN4</accession>
<dbReference type="KEGG" id="psl:Psta_3173"/>
<dbReference type="eggNOG" id="ENOG502ZIYB">
    <property type="taxonomic scope" value="Bacteria"/>
</dbReference>
<protein>
    <recommendedName>
        <fullName evidence="3">SseB protein N-terminal domain-containing protein</fullName>
    </recommendedName>
</protein>
<gene>
    <name evidence="1" type="ordered locus">Psta_3173</name>
</gene>
<evidence type="ECO:0000313" key="2">
    <source>
        <dbReference type="Proteomes" id="UP000001887"/>
    </source>
</evidence>
<organism evidence="1 2">
    <name type="scientific">Pirellula staleyi (strain ATCC 27377 / DSM 6068 / ICPB 4128)</name>
    <name type="common">Pirella staleyi</name>
    <dbReference type="NCBI Taxonomy" id="530564"/>
    <lineage>
        <taxon>Bacteria</taxon>
        <taxon>Pseudomonadati</taxon>
        <taxon>Planctomycetota</taxon>
        <taxon>Planctomycetia</taxon>
        <taxon>Pirellulales</taxon>
        <taxon>Pirellulaceae</taxon>
        <taxon>Pirellula</taxon>
    </lineage>
</organism>
<reference evidence="1 2" key="1">
    <citation type="journal article" date="2009" name="Stand. Genomic Sci.">
        <title>Complete genome sequence of Pirellula staleyi type strain (ATCC 27377).</title>
        <authorList>
            <person name="Clum A."/>
            <person name="Tindall B.J."/>
            <person name="Sikorski J."/>
            <person name="Ivanova N."/>
            <person name="Mavrommatis K."/>
            <person name="Lucas S."/>
            <person name="Glavina del Rio T."/>
            <person name="Nolan M."/>
            <person name="Chen F."/>
            <person name="Tice H."/>
            <person name="Pitluck S."/>
            <person name="Cheng J.F."/>
            <person name="Chertkov O."/>
            <person name="Brettin T."/>
            <person name="Han C."/>
            <person name="Detter J.C."/>
            <person name="Kuske C."/>
            <person name="Bruce D."/>
            <person name="Goodwin L."/>
            <person name="Ovchinikova G."/>
            <person name="Pati A."/>
            <person name="Mikhailova N."/>
            <person name="Chen A."/>
            <person name="Palaniappan K."/>
            <person name="Land M."/>
            <person name="Hauser L."/>
            <person name="Chang Y.J."/>
            <person name="Jeffries C.D."/>
            <person name="Chain P."/>
            <person name="Rohde M."/>
            <person name="Goker M."/>
            <person name="Bristow J."/>
            <person name="Eisen J.A."/>
            <person name="Markowitz V."/>
            <person name="Hugenholtz P."/>
            <person name="Kyrpides N.C."/>
            <person name="Klenk H.P."/>
            <person name="Lapidus A."/>
        </authorList>
    </citation>
    <scope>NUCLEOTIDE SEQUENCE [LARGE SCALE GENOMIC DNA]</scope>
    <source>
        <strain evidence="2">ATCC 27377 / DSM 6068 / ICPB 4128</strain>
    </source>
</reference>
<evidence type="ECO:0000313" key="1">
    <source>
        <dbReference type="EMBL" id="ADB17837.1"/>
    </source>
</evidence>
<dbReference type="STRING" id="530564.Psta_3173"/>
<dbReference type="EMBL" id="CP001848">
    <property type="protein sequence ID" value="ADB17837.1"/>
    <property type="molecule type" value="Genomic_DNA"/>
</dbReference>
<name>D2QWN4_PIRSD</name>
<dbReference type="Proteomes" id="UP000001887">
    <property type="component" value="Chromosome"/>
</dbReference>